<organism evidence="1 2">
    <name type="scientific">Ferroacidibacillus organovorans</name>
    <dbReference type="NCBI Taxonomy" id="1765683"/>
    <lineage>
        <taxon>Bacteria</taxon>
        <taxon>Bacillati</taxon>
        <taxon>Bacillota</taxon>
        <taxon>Bacilli</taxon>
        <taxon>Bacillales</taxon>
        <taxon>Alicyclobacillaceae</taxon>
        <taxon>Ferroacidibacillus</taxon>
    </lineage>
</organism>
<accession>A0A1V4EW30</accession>
<dbReference type="AlphaFoldDB" id="A0A1V4EW30"/>
<name>A0A1V4EW30_9BACL</name>
<reference evidence="1 2" key="1">
    <citation type="submission" date="2017-02" db="EMBL/GenBank/DDBJ databases">
        <title>Draft genome of Acidibacillus ferrooxidans Huett2.</title>
        <authorList>
            <person name="Schopf S."/>
        </authorList>
    </citation>
    <scope>NUCLEOTIDE SEQUENCE [LARGE SCALE GENOMIC DNA]</scope>
    <source>
        <strain evidence="1 2">Huett2</strain>
    </source>
</reference>
<evidence type="ECO:0000313" key="1">
    <source>
        <dbReference type="EMBL" id="OPG17111.1"/>
    </source>
</evidence>
<dbReference type="EMBL" id="MWPS01000006">
    <property type="protein sequence ID" value="OPG17111.1"/>
    <property type="molecule type" value="Genomic_DNA"/>
</dbReference>
<dbReference type="Proteomes" id="UP000190229">
    <property type="component" value="Unassembled WGS sequence"/>
</dbReference>
<protein>
    <submittedName>
        <fullName evidence="1">Uncharacterized protein</fullName>
    </submittedName>
</protein>
<comment type="caution">
    <text evidence="1">The sequence shown here is derived from an EMBL/GenBank/DDBJ whole genome shotgun (WGS) entry which is preliminary data.</text>
</comment>
<keyword evidence="2" id="KW-1185">Reference proteome</keyword>
<proteinExistence type="predicted"/>
<evidence type="ECO:0000313" key="2">
    <source>
        <dbReference type="Proteomes" id="UP000190229"/>
    </source>
</evidence>
<gene>
    <name evidence="1" type="ORF">B2M26_03110</name>
</gene>
<sequence length="113" mass="12844">MFQLSLFVESPDSDKPLRIASEAIRQLKAVISSYDVVSSEPYWKVDGWYKVTCDIQTNDPLNRVQAESLVSRISDKWEWDEVGSSAHSSAKDMAAIFCDDAIKFASCWFEELN</sequence>